<keyword evidence="2" id="KW-1185">Reference proteome</keyword>
<organism evidence="1 2">
    <name type="scientific">Maricaulis maris (strain MCS10)</name>
    <name type="common">Caulobacter maris</name>
    <dbReference type="NCBI Taxonomy" id="394221"/>
    <lineage>
        <taxon>Bacteria</taxon>
        <taxon>Pseudomonadati</taxon>
        <taxon>Pseudomonadota</taxon>
        <taxon>Alphaproteobacteria</taxon>
        <taxon>Maricaulales</taxon>
        <taxon>Maricaulaceae</taxon>
        <taxon>Maricaulis</taxon>
    </lineage>
</organism>
<dbReference type="KEGG" id="mmr:Mmar10_0157"/>
<dbReference type="EMBL" id="CP000449">
    <property type="protein sequence ID" value="ABI64453.1"/>
    <property type="molecule type" value="Genomic_DNA"/>
</dbReference>
<proteinExistence type="predicted"/>
<dbReference type="Proteomes" id="UP000001964">
    <property type="component" value="Chromosome"/>
</dbReference>
<accession>Q0ATD4</accession>
<dbReference type="STRING" id="394221.Mmar10_0157"/>
<evidence type="ECO:0000313" key="1">
    <source>
        <dbReference type="EMBL" id="ABI64453.1"/>
    </source>
</evidence>
<name>Q0ATD4_MARMM</name>
<dbReference type="RefSeq" id="WP_011642100.1">
    <property type="nucleotide sequence ID" value="NC_008347.1"/>
</dbReference>
<sequence>MTSKILKISDAYSFPSNSPEIGIEEKRVCKVIPATDTHKVVVLKPIIDKLRLTFSGLGVIQHIKNLQATEYWPHVYASALSAGEADDLPYIKPCRIEGYWIGLRIEHDGSSVATLGLNPKNKKQASARLELNPSQLTEEHLQKLFRAWKHLEGDTIPLAAHLTSARATRCDVAVDVLNLKISDLFVHCPVVWKVWACTSMEGGVQTLNFYKAKKSQPVFVDPKSRSNVTVYDKRAERQAVGAEPEFGPLAHTRIEFNLNKTALFKGLKNTQFPAKGWVFSRTIFKKPPLPMGRWQQFLDSARYRGFMAAQALLTKQELAALEDAEESPDRTFKNLVDKSIWKHWPEAIEAPAIAQLLKFAAADPKEMIETTVFEL</sequence>
<dbReference type="HOGENOM" id="CLU_737317_0_0_5"/>
<evidence type="ECO:0008006" key="3">
    <source>
        <dbReference type="Google" id="ProtNLM"/>
    </source>
</evidence>
<reference evidence="1 2" key="1">
    <citation type="submission" date="2006-08" db="EMBL/GenBank/DDBJ databases">
        <title>Complete sequence of Maricaulis maris MCS10.</title>
        <authorList>
            <consortium name="US DOE Joint Genome Institute"/>
            <person name="Copeland A."/>
            <person name="Lucas S."/>
            <person name="Lapidus A."/>
            <person name="Barry K."/>
            <person name="Detter J.C."/>
            <person name="Glavina del Rio T."/>
            <person name="Hammon N."/>
            <person name="Israni S."/>
            <person name="Dalin E."/>
            <person name="Tice H."/>
            <person name="Pitluck S."/>
            <person name="Saunders E."/>
            <person name="Brettin T."/>
            <person name="Bruce D."/>
            <person name="Han C."/>
            <person name="Tapia R."/>
            <person name="Gilna P."/>
            <person name="Schmutz J."/>
            <person name="Larimer F."/>
            <person name="Land M."/>
            <person name="Hauser L."/>
            <person name="Kyrpides N."/>
            <person name="Mikhailova N."/>
            <person name="Viollier P."/>
            <person name="Stephens C."/>
            <person name="Richardson P."/>
        </authorList>
    </citation>
    <scope>NUCLEOTIDE SEQUENCE [LARGE SCALE GENOMIC DNA]</scope>
    <source>
        <strain evidence="1 2">MCS10</strain>
    </source>
</reference>
<gene>
    <name evidence="1" type="ordered locus">Mmar10_0157</name>
</gene>
<dbReference type="AlphaFoldDB" id="Q0ATD4"/>
<evidence type="ECO:0000313" key="2">
    <source>
        <dbReference type="Proteomes" id="UP000001964"/>
    </source>
</evidence>
<protein>
    <recommendedName>
        <fullName evidence="3">Replication initiation factor</fullName>
    </recommendedName>
</protein>